<keyword evidence="3" id="KW-1185">Reference proteome</keyword>
<dbReference type="PANTHER" id="PTHR37542:SF3">
    <property type="entry name" value="PRION-INHIBITION AND PROPAGATION HELO DOMAIN-CONTAINING PROTEIN"/>
    <property type="match status" value="1"/>
</dbReference>
<dbReference type="Proteomes" id="UP000781932">
    <property type="component" value="Unassembled WGS sequence"/>
</dbReference>
<proteinExistence type="predicted"/>
<reference evidence="2" key="1">
    <citation type="submission" date="2020-03" db="EMBL/GenBank/DDBJ databases">
        <authorList>
            <person name="He L."/>
        </authorList>
    </citation>
    <scope>NUCLEOTIDE SEQUENCE</scope>
    <source>
        <strain evidence="2">CkLH20</strain>
    </source>
</reference>
<evidence type="ECO:0000313" key="3">
    <source>
        <dbReference type="Proteomes" id="UP000781932"/>
    </source>
</evidence>
<sequence length="238" mass="26791">MAEAIGAANGVASLFNTTLAWFEYVYIAKETGSRLQSLILQLDNAQLRLSRWGEAAGLSGTHVEDEESASDSLVLNGEQKKVAISTFNFICSRFEKCEKICHAFRNGKTENDPKVKELETPLSRARWSPANKYLHETMRRIVEGRKNKIGVLRRAKFAIYDENHLKELVKDINDHIDSLYKIFPLPDDTFSLDKQTQQTKHEMTELLSVMEMLGSTVQSRDKLLGSAIGVILNQKASA</sequence>
<accession>A0A9P6HWX6</accession>
<dbReference type="PANTHER" id="PTHR37542">
    <property type="entry name" value="HELO DOMAIN-CONTAINING PROTEIN-RELATED"/>
    <property type="match status" value="1"/>
</dbReference>
<comment type="caution">
    <text evidence="2">The sequence shown here is derived from an EMBL/GenBank/DDBJ whole genome shotgun (WGS) entry which is preliminary data.</text>
</comment>
<dbReference type="GeneID" id="62166154"/>
<dbReference type="RefSeq" id="XP_038741490.1">
    <property type="nucleotide sequence ID" value="XM_038893080.1"/>
</dbReference>
<name>A0A9P6HWX6_9PEZI</name>
<evidence type="ECO:0000259" key="1">
    <source>
        <dbReference type="Pfam" id="PF14479"/>
    </source>
</evidence>
<organism evidence="2 3">
    <name type="scientific">Colletotrichum karsti</name>
    <dbReference type="NCBI Taxonomy" id="1095194"/>
    <lineage>
        <taxon>Eukaryota</taxon>
        <taxon>Fungi</taxon>
        <taxon>Dikarya</taxon>
        <taxon>Ascomycota</taxon>
        <taxon>Pezizomycotina</taxon>
        <taxon>Sordariomycetes</taxon>
        <taxon>Hypocreomycetidae</taxon>
        <taxon>Glomerellales</taxon>
        <taxon>Glomerellaceae</taxon>
        <taxon>Colletotrichum</taxon>
        <taxon>Colletotrichum boninense species complex</taxon>
    </lineage>
</organism>
<evidence type="ECO:0000313" key="2">
    <source>
        <dbReference type="EMBL" id="KAF9872029.1"/>
    </source>
</evidence>
<reference evidence="2" key="2">
    <citation type="submission" date="2020-11" db="EMBL/GenBank/DDBJ databases">
        <title>Whole genome sequencing of Colletotrichum sp.</title>
        <authorList>
            <person name="Li H."/>
        </authorList>
    </citation>
    <scope>NUCLEOTIDE SEQUENCE</scope>
    <source>
        <strain evidence="2">CkLH20</strain>
    </source>
</reference>
<feature type="domain" description="Prion-inhibition and propagation HeLo" evidence="1">
    <location>
        <begin position="4"/>
        <end position="207"/>
    </location>
</feature>
<protein>
    <recommendedName>
        <fullName evidence="1">Prion-inhibition and propagation HeLo domain-containing protein</fullName>
    </recommendedName>
</protein>
<dbReference type="InterPro" id="IPR029498">
    <property type="entry name" value="HeLo_dom"/>
</dbReference>
<dbReference type="Pfam" id="PF14479">
    <property type="entry name" value="HeLo"/>
    <property type="match status" value="1"/>
</dbReference>
<dbReference type="OrthoDB" id="20872at2759"/>
<dbReference type="Gene3D" id="1.20.120.1020">
    <property type="entry name" value="Prion-inhibition and propagation, HeLo domain"/>
    <property type="match status" value="1"/>
</dbReference>
<dbReference type="InterPro" id="IPR038305">
    <property type="entry name" value="HeLo_sf"/>
</dbReference>
<dbReference type="EMBL" id="JAATWM020000040">
    <property type="protein sequence ID" value="KAF9872029.1"/>
    <property type="molecule type" value="Genomic_DNA"/>
</dbReference>
<dbReference type="AlphaFoldDB" id="A0A9P6HWX6"/>
<gene>
    <name evidence="2" type="ORF">CkaCkLH20_10366</name>
</gene>